<dbReference type="Pfam" id="PF12680">
    <property type="entry name" value="SnoaL_2"/>
    <property type="match status" value="1"/>
</dbReference>
<dbReference type="Proteomes" id="UP000323454">
    <property type="component" value="Unassembled WGS sequence"/>
</dbReference>
<reference evidence="2 3" key="1">
    <citation type="submission" date="2019-09" db="EMBL/GenBank/DDBJ databases">
        <title>Goodfellowia gen. nov., a new genus of the Pseudonocardineae related to Actinoalloteichus, containing Goodfellowia coeruleoviolacea gen. nov., comb. nov. gen. nov., comb. nov.</title>
        <authorList>
            <person name="Labeda D."/>
        </authorList>
    </citation>
    <scope>NUCLEOTIDE SEQUENCE [LARGE SCALE GENOMIC DNA]</scope>
    <source>
        <strain evidence="2 3">AN110305</strain>
    </source>
</reference>
<organism evidence="2 3">
    <name type="scientific">Solihabitans fulvus</name>
    <dbReference type="NCBI Taxonomy" id="1892852"/>
    <lineage>
        <taxon>Bacteria</taxon>
        <taxon>Bacillati</taxon>
        <taxon>Actinomycetota</taxon>
        <taxon>Actinomycetes</taxon>
        <taxon>Pseudonocardiales</taxon>
        <taxon>Pseudonocardiaceae</taxon>
        <taxon>Solihabitans</taxon>
    </lineage>
</organism>
<dbReference type="InterPro" id="IPR032710">
    <property type="entry name" value="NTF2-like_dom_sf"/>
</dbReference>
<proteinExistence type="predicted"/>
<dbReference type="InterPro" id="IPR037401">
    <property type="entry name" value="SnoaL-like"/>
</dbReference>
<dbReference type="Gene3D" id="3.10.450.50">
    <property type="match status" value="1"/>
</dbReference>
<evidence type="ECO:0000259" key="1">
    <source>
        <dbReference type="Pfam" id="PF12680"/>
    </source>
</evidence>
<dbReference type="AlphaFoldDB" id="A0A5B2WTJ5"/>
<dbReference type="OrthoDB" id="7375616at2"/>
<feature type="domain" description="SnoaL-like" evidence="1">
    <location>
        <begin position="16"/>
        <end position="117"/>
    </location>
</feature>
<accession>A0A5B2WTJ5</accession>
<gene>
    <name evidence="2" type="ORF">F0L68_29440</name>
</gene>
<evidence type="ECO:0000313" key="2">
    <source>
        <dbReference type="EMBL" id="KAA2254905.1"/>
    </source>
</evidence>
<reference evidence="2 3" key="2">
    <citation type="submission" date="2019-09" db="EMBL/GenBank/DDBJ databases">
        <authorList>
            <person name="Jin C."/>
        </authorList>
    </citation>
    <scope>NUCLEOTIDE SEQUENCE [LARGE SCALE GENOMIC DNA]</scope>
    <source>
        <strain evidence="2 3">AN110305</strain>
    </source>
</reference>
<keyword evidence="3" id="KW-1185">Reference proteome</keyword>
<evidence type="ECO:0000313" key="3">
    <source>
        <dbReference type="Proteomes" id="UP000323454"/>
    </source>
</evidence>
<protein>
    <submittedName>
        <fullName evidence="2">DUF4440 domain-containing protein</fullName>
    </submittedName>
</protein>
<comment type="caution">
    <text evidence="2">The sequence shown here is derived from an EMBL/GenBank/DDBJ whole genome shotgun (WGS) entry which is preliminary data.</text>
</comment>
<dbReference type="RefSeq" id="WP_149853093.1">
    <property type="nucleotide sequence ID" value="NZ_VUOB01000059.1"/>
</dbReference>
<dbReference type="SUPFAM" id="SSF54427">
    <property type="entry name" value="NTF2-like"/>
    <property type="match status" value="1"/>
</dbReference>
<dbReference type="EMBL" id="VUOB01000059">
    <property type="protein sequence ID" value="KAA2254905.1"/>
    <property type="molecule type" value="Genomic_DNA"/>
</dbReference>
<sequence length="136" mass="14692">MPRELATRPQDVPDVFADRFNTGDLAGVLEVYEPDALFAPSPGTVLRDTALRSAIEEFLALGLPITVTTRHALAHEDIALLIVDWSIRGTGPGGEPVDITGTATDVARRGEDGRWRYVIDNPFGTAESAPVPGRRE</sequence>
<name>A0A5B2WTJ5_9PSEU</name>